<organism evidence="2 3">
    <name type="scientific">Cellulomonas biazotea</name>
    <dbReference type="NCBI Taxonomy" id="1709"/>
    <lineage>
        <taxon>Bacteria</taxon>
        <taxon>Bacillati</taxon>
        <taxon>Actinomycetota</taxon>
        <taxon>Actinomycetes</taxon>
        <taxon>Micrococcales</taxon>
        <taxon>Cellulomonadaceae</taxon>
        <taxon>Cellulomonas</taxon>
    </lineage>
</organism>
<protein>
    <submittedName>
        <fullName evidence="2">Uncharacterized protein</fullName>
    </submittedName>
</protein>
<sequence length="66" mass="6731">MPQDDEARVVGDETEDGGVADDGVDGGEDDEGQGCGHGDGSLMLGRLLGRGGRVPPYTLTGMILTI</sequence>
<gene>
    <name evidence="2" type="ORF">CBZ_07380</name>
</gene>
<reference evidence="2 3" key="1">
    <citation type="submission" date="2019-01" db="EMBL/GenBank/DDBJ databases">
        <title>Draft genome sequence of Cellulomonas takizawaensis strain TKZ-21.</title>
        <authorList>
            <person name="Yamamura H."/>
            <person name="Hayashi T."/>
            <person name="Hamada M."/>
            <person name="Serisawa Y."/>
            <person name="Matsuyama K."/>
            <person name="Nakagawa Y."/>
            <person name="Otoguro M."/>
            <person name="Yanagida F."/>
            <person name="Hayakawa M."/>
        </authorList>
    </citation>
    <scope>NUCLEOTIDE SEQUENCE [LARGE SCALE GENOMIC DNA]</scope>
    <source>
        <strain evidence="2 3">NBRC12680</strain>
    </source>
</reference>
<feature type="region of interest" description="Disordered" evidence="1">
    <location>
        <begin position="1"/>
        <end position="40"/>
    </location>
</feature>
<name>A0A402DNF7_9CELL</name>
<dbReference type="Proteomes" id="UP000289954">
    <property type="component" value="Unassembled WGS sequence"/>
</dbReference>
<dbReference type="EMBL" id="BIMR01000038">
    <property type="protein sequence ID" value="GCE75682.1"/>
    <property type="molecule type" value="Genomic_DNA"/>
</dbReference>
<accession>A0A402DNF7</accession>
<comment type="caution">
    <text evidence="2">The sequence shown here is derived from an EMBL/GenBank/DDBJ whole genome shotgun (WGS) entry which is preliminary data.</text>
</comment>
<dbReference type="AlphaFoldDB" id="A0A402DNF7"/>
<feature type="compositionally biased region" description="Acidic residues" evidence="1">
    <location>
        <begin position="12"/>
        <end position="32"/>
    </location>
</feature>
<evidence type="ECO:0000313" key="3">
    <source>
        <dbReference type="Proteomes" id="UP000289954"/>
    </source>
</evidence>
<evidence type="ECO:0000313" key="2">
    <source>
        <dbReference type="EMBL" id="GCE75682.1"/>
    </source>
</evidence>
<feature type="compositionally biased region" description="Basic and acidic residues" evidence="1">
    <location>
        <begin position="1"/>
        <end position="11"/>
    </location>
</feature>
<evidence type="ECO:0000256" key="1">
    <source>
        <dbReference type="SAM" id="MobiDB-lite"/>
    </source>
</evidence>
<proteinExistence type="predicted"/>
<keyword evidence="3" id="KW-1185">Reference proteome</keyword>